<dbReference type="AlphaFoldDB" id="A0A0K2V541"/>
<dbReference type="EMBL" id="HACA01028297">
    <property type="protein sequence ID" value="CDW45658.1"/>
    <property type="molecule type" value="Transcribed_RNA"/>
</dbReference>
<organism evidence="1">
    <name type="scientific">Lepeophtheirus salmonis</name>
    <name type="common">Salmon louse</name>
    <name type="synonym">Caligus salmonis</name>
    <dbReference type="NCBI Taxonomy" id="72036"/>
    <lineage>
        <taxon>Eukaryota</taxon>
        <taxon>Metazoa</taxon>
        <taxon>Ecdysozoa</taxon>
        <taxon>Arthropoda</taxon>
        <taxon>Crustacea</taxon>
        <taxon>Multicrustacea</taxon>
        <taxon>Hexanauplia</taxon>
        <taxon>Copepoda</taxon>
        <taxon>Siphonostomatoida</taxon>
        <taxon>Caligidae</taxon>
        <taxon>Lepeophtheirus</taxon>
    </lineage>
</organism>
<evidence type="ECO:0000313" key="1">
    <source>
        <dbReference type="EMBL" id="CDW45658.1"/>
    </source>
</evidence>
<name>A0A0K2V541_LEPSM</name>
<sequence length="21" mass="2496">MLIPRSKGEMENLRCRNFTLS</sequence>
<reference evidence="1" key="1">
    <citation type="submission" date="2014-05" db="EMBL/GenBank/DDBJ databases">
        <authorList>
            <person name="Chronopoulou M."/>
        </authorList>
    </citation>
    <scope>NUCLEOTIDE SEQUENCE</scope>
    <source>
        <tissue evidence="1">Whole organism</tissue>
    </source>
</reference>
<protein>
    <submittedName>
        <fullName evidence="1">Uncharacterized protein</fullName>
    </submittedName>
</protein>
<proteinExistence type="predicted"/>
<accession>A0A0K2V541</accession>